<feature type="compositionally biased region" description="Basic and acidic residues" evidence="2">
    <location>
        <begin position="419"/>
        <end position="435"/>
    </location>
</feature>
<feature type="compositionally biased region" description="Polar residues" evidence="2">
    <location>
        <begin position="144"/>
        <end position="158"/>
    </location>
</feature>
<dbReference type="GO" id="GO:0005096">
    <property type="term" value="F:GTPase activator activity"/>
    <property type="evidence" value="ECO:0007669"/>
    <property type="project" value="TreeGrafter"/>
</dbReference>
<evidence type="ECO:0000313" key="5">
    <source>
        <dbReference type="Proteomes" id="UP000256645"/>
    </source>
</evidence>
<proteinExistence type="predicted"/>
<keyword evidence="1" id="KW-0175">Coiled coil</keyword>
<dbReference type="FunFam" id="1.10.10.750:FF:000013">
    <property type="entry name" value="Similar to TBC domain protein"/>
    <property type="match status" value="1"/>
</dbReference>
<dbReference type="Gene3D" id="1.10.8.270">
    <property type="entry name" value="putative rabgap domain of human tbc1 domain family member 14 like domains"/>
    <property type="match status" value="1"/>
</dbReference>
<feature type="region of interest" description="Disordered" evidence="2">
    <location>
        <begin position="416"/>
        <end position="435"/>
    </location>
</feature>
<gene>
    <name evidence="4" type="ORF">BP6252_10339</name>
</gene>
<dbReference type="Gene3D" id="1.10.472.80">
    <property type="entry name" value="Ypt/Rab-GAP domain of gyp1p, domain 3"/>
    <property type="match status" value="1"/>
</dbReference>
<dbReference type="OrthoDB" id="289721at2759"/>
<accession>A0A3D8QSN8</accession>
<dbReference type="AlphaFoldDB" id="A0A3D8QSN8"/>
<dbReference type="SUPFAM" id="SSF47923">
    <property type="entry name" value="Ypt/Rab-GAP domain of gyp1p"/>
    <property type="match status" value="2"/>
</dbReference>
<feature type="domain" description="Rab-GAP TBC" evidence="3">
    <location>
        <begin position="471"/>
        <end position="676"/>
    </location>
</feature>
<evidence type="ECO:0000313" key="4">
    <source>
        <dbReference type="EMBL" id="RDW64688.1"/>
    </source>
</evidence>
<dbReference type="STRING" id="1849047.A0A3D8QSN8"/>
<evidence type="ECO:0000256" key="2">
    <source>
        <dbReference type="SAM" id="MobiDB-lite"/>
    </source>
</evidence>
<dbReference type="InterPro" id="IPR035969">
    <property type="entry name" value="Rab-GAP_TBC_sf"/>
</dbReference>
<reference evidence="4 5" key="1">
    <citation type="journal article" date="2018" name="IMA Fungus">
        <title>IMA Genome-F 9: Draft genome sequence of Annulohypoxylon stygium, Aspergillus mulundensis, Berkeleyomyces basicola (syn. Thielaviopsis basicola), Ceratocystis smalleyi, two Cercospora beticola strains, Coleophoma cylindrospora, Fusarium fracticaudum, Phialophora cf. hyalina, and Morchella septimelata.</title>
        <authorList>
            <person name="Wingfield B.D."/>
            <person name="Bills G.F."/>
            <person name="Dong Y."/>
            <person name="Huang W."/>
            <person name="Nel W.J."/>
            <person name="Swalarsk-Parry B.S."/>
            <person name="Vaghefi N."/>
            <person name="Wilken P.M."/>
            <person name="An Z."/>
            <person name="de Beer Z.W."/>
            <person name="De Vos L."/>
            <person name="Chen L."/>
            <person name="Duong T.A."/>
            <person name="Gao Y."/>
            <person name="Hammerbacher A."/>
            <person name="Kikkert J.R."/>
            <person name="Li Y."/>
            <person name="Li H."/>
            <person name="Li K."/>
            <person name="Li Q."/>
            <person name="Liu X."/>
            <person name="Ma X."/>
            <person name="Naidoo K."/>
            <person name="Pethybridge S.J."/>
            <person name="Sun J."/>
            <person name="Steenkamp E.T."/>
            <person name="van der Nest M.A."/>
            <person name="van Wyk S."/>
            <person name="Wingfield M.J."/>
            <person name="Xiong C."/>
            <person name="Yue Q."/>
            <person name="Zhang X."/>
        </authorList>
    </citation>
    <scope>NUCLEOTIDE SEQUENCE [LARGE SCALE GENOMIC DNA]</scope>
    <source>
        <strain evidence="4 5">BP6252</strain>
    </source>
</reference>
<dbReference type="EMBL" id="PDLM01000012">
    <property type="protein sequence ID" value="RDW64688.1"/>
    <property type="molecule type" value="Genomic_DNA"/>
</dbReference>
<dbReference type="FunFam" id="1.10.8.270:FF:000034">
    <property type="entry name" value="TBC (Tre-2/Bub2/Cdc16) domain family"/>
    <property type="match status" value="1"/>
</dbReference>
<feature type="coiled-coil region" evidence="1">
    <location>
        <begin position="489"/>
        <end position="516"/>
    </location>
</feature>
<evidence type="ECO:0000256" key="1">
    <source>
        <dbReference type="SAM" id="Coils"/>
    </source>
</evidence>
<dbReference type="PANTHER" id="PTHR47219">
    <property type="entry name" value="RAB GTPASE-ACTIVATING PROTEIN 1-LIKE"/>
    <property type="match status" value="1"/>
</dbReference>
<feature type="compositionally biased region" description="Low complexity" evidence="2">
    <location>
        <begin position="240"/>
        <end position="250"/>
    </location>
</feature>
<dbReference type="PROSITE" id="PS50086">
    <property type="entry name" value="TBC_RABGAP"/>
    <property type="match status" value="1"/>
</dbReference>
<organism evidence="4 5">
    <name type="scientific">Coleophoma cylindrospora</name>
    <dbReference type="NCBI Taxonomy" id="1849047"/>
    <lineage>
        <taxon>Eukaryota</taxon>
        <taxon>Fungi</taxon>
        <taxon>Dikarya</taxon>
        <taxon>Ascomycota</taxon>
        <taxon>Pezizomycotina</taxon>
        <taxon>Leotiomycetes</taxon>
        <taxon>Helotiales</taxon>
        <taxon>Dermateaceae</taxon>
        <taxon>Coleophoma</taxon>
    </lineage>
</organism>
<dbReference type="PANTHER" id="PTHR47219:SF15">
    <property type="entry name" value="TBC1 DOMAIN FAMILY MEMBER 12 ISOFORM X1"/>
    <property type="match status" value="1"/>
</dbReference>
<dbReference type="InterPro" id="IPR053949">
    <property type="entry name" value="SBE2/SBE22_M"/>
</dbReference>
<dbReference type="GO" id="GO:0031267">
    <property type="term" value="F:small GTPase binding"/>
    <property type="evidence" value="ECO:0007669"/>
    <property type="project" value="TreeGrafter"/>
</dbReference>
<feature type="compositionally biased region" description="Low complexity" evidence="2">
    <location>
        <begin position="23"/>
        <end position="37"/>
    </location>
</feature>
<dbReference type="Gene3D" id="1.10.10.750">
    <property type="entry name" value="Ypt/Rab-GAP domain of gyp1p, domain 1"/>
    <property type="match status" value="1"/>
</dbReference>
<evidence type="ECO:0000259" key="3">
    <source>
        <dbReference type="PROSITE" id="PS50086"/>
    </source>
</evidence>
<feature type="compositionally biased region" description="Acidic residues" evidence="2">
    <location>
        <begin position="209"/>
        <end position="224"/>
    </location>
</feature>
<comment type="caution">
    <text evidence="4">The sequence shown here is derived from an EMBL/GenBank/DDBJ whole genome shotgun (WGS) entry which is preliminary data.</text>
</comment>
<dbReference type="SMART" id="SM00164">
    <property type="entry name" value="TBC"/>
    <property type="match status" value="1"/>
</dbReference>
<feature type="compositionally biased region" description="Acidic residues" evidence="2">
    <location>
        <begin position="1"/>
        <end position="11"/>
    </location>
</feature>
<feature type="compositionally biased region" description="Polar residues" evidence="2">
    <location>
        <begin position="88"/>
        <end position="107"/>
    </location>
</feature>
<dbReference type="Proteomes" id="UP000256645">
    <property type="component" value="Unassembled WGS sequence"/>
</dbReference>
<name>A0A3D8QSN8_9HELO</name>
<feature type="compositionally biased region" description="Basic and acidic residues" evidence="2">
    <location>
        <begin position="198"/>
        <end position="208"/>
    </location>
</feature>
<dbReference type="Pfam" id="PF22874">
    <property type="entry name" value="SBE2_M"/>
    <property type="match status" value="1"/>
</dbReference>
<dbReference type="InterPro" id="IPR000195">
    <property type="entry name" value="Rab-GAP-TBC_dom"/>
</dbReference>
<sequence length="729" mass="81445">MNFAVVEEDDATMPGSPPDLTGSKSSKSSSFHSSYQSDEGSILENDSHFEEIGLDDDDSRSEREMGDFAVKTTSHPYNATYAADLRSTAKQQRSRSINSMSNAQSHSRAQRDLMSAKTRPSFPSLRGQVRSVTTPSDGLGLMPTHSSTTMSRRGFTSPSANSLPLSNRRRSPSPAYYKSPDSMLAASPRTRRGSWQSVRERKTALELEKECDEDDGDDLPDEIILENVPMSPRPPHERISSTPASTSTSPDRQPKEKARKSAGNGTSPLPVETGCLRSPKPGTNRRTSTGQIPTRPDVSPSGRVKSWTSAMSALSEEAKALTAALEEHAVEVEARRADPKQRRSLNVSVRPNVAKPRVKSAFAELPPLRRTDMMIDPLPISKEKEAVLSRTRPSWLPPKDPSEERRHLREYQKMMAKAQEADRKREAEQHEKSTCRDDTANSLLRIWEEHVIPNWADVTRQKRTRELWWRGIAPRSRGAVWARAVGNELELTEASYNAALKRAQELEKRIQRTDKLTDDDQKIKRWFERIESDVRGTYQELKIFQPDGPLHGSLVDVLRAYAMYRSDVGYVPGTSTIAAILLLNLPSTSATFTTLSNILNRPLPLCFHTHDSAAISKVYTLVLSTLRLKSPRLHGHLTAVTSSPDRFMRPFFTSLFTSTLSLDNATRLWDTMVFEGDAILVRAGVAYLLSLESKLFGTVSEEEVIRLVGSGLEVKEDEWMKTVRDAGKS</sequence>
<dbReference type="InterPro" id="IPR050302">
    <property type="entry name" value="Rab_GAP_TBC_domain"/>
</dbReference>
<protein>
    <recommendedName>
        <fullName evidence="3">Rab-GAP TBC domain-containing protein</fullName>
    </recommendedName>
</protein>
<keyword evidence="5" id="KW-1185">Reference proteome</keyword>
<feature type="region of interest" description="Disordered" evidence="2">
    <location>
        <begin position="1"/>
        <end position="304"/>
    </location>
</feature>
<dbReference type="Pfam" id="PF00566">
    <property type="entry name" value="RabGAP-TBC"/>
    <property type="match status" value="1"/>
</dbReference>